<dbReference type="Gene3D" id="3.40.50.2000">
    <property type="entry name" value="Glycogen Phosphorylase B"/>
    <property type="match status" value="2"/>
</dbReference>
<feature type="domain" description="Glycosyltransferase subfamily 4-like N-terminal" evidence="2">
    <location>
        <begin position="19"/>
        <end position="178"/>
    </location>
</feature>
<dbReference type="PANTHER" id="PTHR45947">
    <property type="entry name" value="SULFOQUINOVOSYL TRANSFERASE SQD2"/>
    <property type="match status" value="1"/>
</dbReference>
<dbReference type="InterPro" id="IPR001296">
    <property type="entry name" value="Glyco_trans_1"/>
</dbReference>
<evidence type="ECO:0000313" key="3">
    <source>
        <dbReference type="EMBL" id="MBD7988451.1"/>
    </source>
</evidence>
<dbReference type="Pfam" id="PF00534">
    <property type="entry name" value="Glycos_transf_1"/>
    <property type="match status" value="1"/>
</dbReference>
<dbReference type="InterPro" id="IPR050194">
    <property type="entry name" value="Glycosyltransferase_grp1"/>
</dbReference>
<reference evidence="3 4" key="1">
    <citation type="submission" date="2020-08" db="EMBL/GenBank/DDBJ databases">
        <title>A Genomic Blueprint of the Chicken Gut Microbiome.</title>
        <authorList>
            <person name="Gilroy R."/>
            <person name="Ravi A."/>
            <person name="Getino M."/>
            <person name="Pursley I."/>
            <person name="Horton D.L."/>
            <person name="Alikhan N.-F."/>
            <person name="Baker D."/>
            <person name="Gharbi K."/>
            <person name="Hall N."/>
            <person name="Watson M."/>
            <person name="Adriaenssens E.M."/>
            <person name="Foster-Nyarko E."/>
            <person name="Jarju S."/>
            <person name="Secka A."/>
            <person name="Antonio M."/>
            <person name="Oren A."/>
            <person name="Chaudhuri R."/>
            <person name="La Ragione R.M."/>
            <person name="Hildebrand F."/>
            <person name="Pallen M.J."/>
        </authorList>
    </citation>
    <scope>NUCLEOTIDE SEQUENCE [LARGE SCALE GENOMIC DNA]</scope>
    <source>
        <strain evidence="3 4">Sa2BVA3</strain>
    </source>
</reference>
<dbReference type="Pfam" id="PF13439">
    <property type="entry name" value="Glyco_transf_4"/>
    <property type="match status" value="1"/>
</dbReference>
<dbReference type="SUPFAM" id="SSF53756">
    <property type="entry name" value="UDP-Glycosyltransferase/glycogen phosphorylase"/>
    <property type="match status" value="1"/>
</dbReference>
<protein>
    <submittedName>
        <fullName evidence="3">Glycosyltransferase</fullName>
    </submittedName>
</protein>
<evidence type="ECO:0000313" key="4">
    <source>
        <dbReference type="Proteomes" id="UP000647183"/>
    </source>
</evidence>
<gene>
    <name evidence="3" type="ORF">H9645_10470</name>
</gene>
<dbReference type="InterPro" id="IPR028098">
    <property type="entry name" value="Glyco_trans_4-like_N"/>
</dbReference>
<accession>A0ABR8UKB5</accession>
<dbReference type="PANTHER" id="PTHR45947:SF3">
    <property type="entry name" value="SULFOQUINOVOSYL TRANSFERASE SQD2"/>
    <property type="match status" value="1"/>
</dbReference>
<comment type="caution">
    <text evidence="3">The sequence shown here is derived from an EMBL/GenBank/DDBJ whole genome shotgun (WGS) entry which is preliminary data.</text>
</comment>
<name>A0ABR8UKB5_9GAMM</name>
<evidence type="ECO:0000259" key="2">
    <source>
        <dbReference type="Pfam" id="PF13439"/>
    </source>
</evidence>
<dbReference type="RefSeq" id="WP_191729641.1">
    <property type="nucleotide sequence ID" value="NZ_JACSQJ010000005.1"/>
</dbReference>
<keyword evidence="4" id="KW-1185">Reference proteome</keyword>
<evidence type="ECO:0000259" key="1">
    <source>
        <dbReference type="Pfam" id="PF00534"/>
    </source>
</evidence>
<sequence>MAADPRPLRILHVVDSLEFGGLERVVTDLAIAQQARGHDVGVLSILDTRGFRDVLEAAGIPVDVAGKQSAMDLGVLRRIRDVVRARHVDVVHTHNFVPNYYAAAATRFAGGRHVLVNTCHNMGSRLAGRKLRWLYRISLRATARVALVGDMVRDHLVATGIVPAARATAVFNGIPTARFGPDPLRRALARTALGVSPDTVLLGCVGRLVELKNHRFLLERMPALCRVHPGIALVLVGGGPLEDELRAHADALGLGDRVRILGARTDTAELLSAMDVFVLPSLTEGLSIALLEACAAGLPVVATAVGGNPEIVTDGVTGRLVEPGDAGALHDALLQLATDAGMRHRLGDSARRWVEAHGSVEAMQQRYHALYLDALDGAAAPA</sequence>
<dbReference type="EMBL" id="JACSQJ010000005">
    <property type="protein sequence ID" value="MBD7988451.1"/>
    <property type="molecule type" value="Genomic_DNA"/>
</dbReference>
<organism evidence="3 4">
    <name type="scientific">Luteimonas colneyensis</name>
    <dbReference type="NCBI Taxonomy" id="2762230"/>
    <lineage>
        <taxon>Bacteria</taxon>
        <taxon>Pseudomonadati</taxon>
        <taxon>Pseudomonadota</taxon>
        <taxon>Gammaproteobacteria</taxon>
        <taxon>Lysobacterales</taxon>
        <taxon>Lysobacteraceae</taxon>
        <taxon>Luteimonas</taxon>
    </lineage>
</organism>
<proteinExistence type="predicted"/>
<feature type="domain" description="Glycosyl transferase family 1" evidence="1">
    <location>
        <begin position="194"/>
        <end position="353"/>
    </location>
</feature>
<dbReference type="Proteomes" id="UP000647183">
    <property type="component" value="Unassembled WGS sequence"/>
</dbReference>